<comment type="caution">
    <text evidence="2">The sequence shown here is derived from an EMBL/GenBank/DDBJ whole genome shotgun (WGS) entry which is preliminary data.</text>
</comment>
<dbReference type="AlphaFoldDB" id="A0A445IDK3"/>
<dbReference type="Proteomes" id="UP000289340">
    <property type="component" value="Chromosome 11"/>
</dbReference>
<protein>
    <submittedName>
        <fullName evidence="2">Uncharacterized protein</fullName>
    </submittedName>
</protein>
<feature type="transmembrane region" description="Helical" evidence="1">
    <location>
        <begin position="39"/>
        <end position="59"/>
    </location>
</feature>
<proteinExistence type="predicted"/>
<keyword evidence="1" id="KW-0472">Membrane</keyword>
<evidence type="ECO:0000313" key="3">
    <source>
        <dbReference type="Proteomes" id="UP000289340"/>
    </source>
</evidence>
<organism evidence="2 3">
    <name type="scientific">Glycine soja</name>
    <name type="common">Wild soybean</name>
    <dbReference type="NCBI Taxonomy" id="3848"/>
    <lineage>
        <taxon>Eukaryota</taxon>
        <taxon>Viridiplantae</taxon>
        <taxon>Streptophyta</taxon>
        <taxon>Embryophyta</taxon>
        <taxon>Tracheophyta</taxon>
        <taxon>Spermatophyta</taxon>
        <taxon>Magnoliopsida</taxon>
        <taxon>eudicotyledons</taxon>
        <taxon>Gunneridae</taxon>
        <taxon>Pentapetalae</taxon>
        <taxon>rosids</taxon>
        <taxon>fabids</taxon>
        <taxon>Fabales</taxon>
        <taxon>Fabaceae</taxon>
        <taxon>Papilionoideae</taxon>
        <taxon>50 kb inversion clade</taxon>
        <taxon>NPAAA clade</taxon>
        <taxon>indigoferoid/millettioid clade</taxon>
        <taxon>Phaseoleae</taxon>
        <taxon>Glycine</taxon>
        <taxon>Glycine subgen. Soja</taxon>
    </lineage>
</organism>
<sequence>MFVLSMVQAQGFSFLASFNNMVDHDVVESIGNKANAPSWFAVTFATVGVACSCLSFIILHHAIIQNLEKLLVNVHSQPPQSSLEIVTVEAVLML</sequence>
<gene>
    <name evidence="2" type="ORF">D0Y65_032488</name>
</gene>
<accession>A0A445IDK3</accession>
<evidence type="ECO:0000313" key="2">
    <source>
        <dbReference type="EMBL" id="RZB84077.1"/>
    </source>
</evidence>
<dbReference type="EMBL" id="QZWG01000011">
    <property type="protein sequence ID" value="RZB84078.1"/>
    <property type="molecule type" value="Genomic_DNA"/>
</dbReference>
<name>A0A445IDK3_GLYSO</name>
<keyword evidence="3" id="KW-1185">Reference proteome</keyword>
<keyword evidence="1" id="KW-0812">Transmembrane</keyword>
<evidence type="ECO:0000256" key="1">
    <source>
        <dbReference type="SAM" id="Phobius"/>
    </source>
</evidence>
<dbReference type="EMBL" id="QZWG01000011">
    <property type="protein sequence ID" value="RZB84077.1"/>
    <property type="molecule type" value="Genomic_DNA"/>
</dbReference>
<reference evidence="2 3" key="1">
    <citation type="submission" date="2018-09" db="EMBL/GenBank/DDBJ databases">
        <title>A high-quality reference genome of wild soybean provides a powerful tool to mine soybean genomes.</title>
        <authorList>
            <person name="Xie M."/>
            <person name="Chung C.Y.L."/>
            <person name="Li M.-W."/>
            <person name="Wong F.-L."/>
            <person name="Chan T.-F."/>
            <person name="Lam H.-M."/>
        </authorList>
    </citation>
    <scope>NUCLEOTIDE SEQUENCE [LARGE SCALE GENOMIC DNA]</scope>
    <source>
        <strain evidence="3">cv. W05</strain>
        <tissue evidence="2">Hypocotyl of etiolated seedlings</tissue>
    </source>
</reference>
<keyword evidence="1" id="KW-1133">Transmembrane helix</keyword>